<accession>A0A1B6C1Z5</accession>
<evidence type="ECO:0008006" key="3">
    <source>
        <dbReference type="Google" id="ProtNLM"/>
    </source>
</evidence>
<proteinExistence type="predicted"/>
<feature type="non-terminal residue" evidence="2">
    <location>
        <position position="1"/>
    </location>
</feature>
<dbReference type="AlphaFoldDB" id="A0A1B6C1Z5"/>
<dbReference type="EMBL" id="GEDC01029761">
    <property type="protein sequence ID" value="JAS07537.1"/>
    <property type="molecule type" value="Transcribed_RNA"/>
</dbReference>
<name>A0A1B6C1Z5_9HEMI</name>
<protein>
    <recommendedName>
        <fullName evidence="3">Protein TsetseEP domain-containing protein</fullName>
    </recommendedName>
</protein>
<organism evidence="2">
    <name type="scientific">Clastoptera arizonana</name>
    <name type="common">Arizona spittle bug</name>
    <dbReference type="NCBI Taxonomy" id="38151"/>
    <lineage>
        <taxon>Eukaryota</taxon>
        <taxon>Metazoa</taxon>
        <taxon>Ecdysozoa</taxon>
        <taxon>Arthropoda</taxon>
        <taxon>Hexapoda</taxon>
        <taxon>Insecta</taxon>
        <taxon>Pterygota</taxon>
        <taxon>Neoptera</taxon>
        <taxon>Paraneoptera</taxon>
        <taxon>Hemiptera</taxon>
        <taxon>Auchenorrhyncha</taxon>
        <taxon>Cercopoidea</taxon>
        <taxon>Clastopteridae</taxon>
        <taxon>Clastoptera</taxon>
    </lineage>
</organism>
<feature type="non-terminal residue" evidence="2">
    <location>
        <position position="180"/>
    </location>
</feature>
<dbReference type="Gene3D" id="1.20.120.20">
    <property type="entry name" value="Apolipoprotein"/>
    <property type="match status" value="1"/>
</dbReference>
<dbReference type="SUPFAM" id="SSF58113">
    <property type="entry name" value="Apolipoprotein A-I"/>
    <property type="match status" value="1"/>
</dbReference>
<feature type="coiled-coil region" evidence="1">
    <location>
        <begin position="62"/>
        <end position="89"/>
    </location>
</feature>
<gene>
    <name evidence="2" type="ORF">g.1755</name>
</gene>
<keyword evidence="1" id="KW-0175">Coiled coil</keyword>
<sequence>EDVKNSAENTITTIKKSQDPLRDAINNYFKNISQTANQDVDKYIQEKSVDVKNSENEFLNKLLEINNTVNELANKVKNIANEYTEEKINEKCRNSNEYRVCVDGQIEELNAKLKPFVDEIQNITNNPTGVDAYKQNNANLVAEAEKKGVDEANKIIADYNRGVTNDLYAGSVLNQTIANI</sequence>
<evidence type="ECO:0000256" key="1">
    <source>
        <dbReference type="SAM" id="Coils"/>
    </source>
</evidence>
<evidence type="ECO:0000313" key="2">
    <source>
        <dbReference type="EMBL" id="JAS07537.1"/>
    </source>
</evidence>
<reference evidence="2" key="1">
    <citation type="submission" date="2015-12" db="EMBL/GenBank/DDBJ databases">
        <title>De novo transcriptome assembly of four potential Pierce s Disease insect vectors from Arizona vineyards.</title>
        <authorList>
            <person name="Tassone E.E."/>
        </authorList>
    </citation>
    <scope>NUCLEOTIDE SEQUENCE</scope>
</reference>